<protein>
    <submittedName>
        <fullName evidence="2">BLUF domain-containing protein</fullName>
    </submittedName>
</protein>
<sequence length="150" mass="17765">MNNKIFQLTYRSRASEGIGKEQIMEIVEEAAAFNSRFDITGCLVFDQGYFIQILEGEKETINELYKKITKDRRHFQFEILSKGEATDRLFKSWDMGYIFMEDFVVGEKEEVVKKARKELDTISIKNDFTPKVFWYNVYTLLTDSKFYKSN</sequence>
<gene>
    <name evidence="2" type="ORF">EQY75_02565</name>
</gene>
<organism evidence="2 3">
    <name type="scientific">Muriicola soli</name>
    <dbReference type="NCBI Taxonomy" id="2507538"/>
    <lineage>
        <taxon>Bacteria</taxon>
        <taxon>Pseudomonadati</taxon>
        <taxon>Bacteroidota</taxon>
        <taxon>Flavobacteriia</taxon>
        <taxon>Flavobacteriales</taxon>
        <taxon>Flavobacteriaceae</taxon>
        <taxon>Muriicola</taxon>
    </lineage>
</organism>
<dbReference type="PROSITE" id="PS50925">
    <property type="entry name" value="BLUF"/>
    <property type="match status" value="1"/>
</dbReference>
<dbReference type="GO" id="GO:0071949">
    <property type="term" value="F:FAD binding"/>
    <property type="evidence" value="ECO:0007669"/>
    <property type="project" value="InterPro"/>
</dbReference>
<dbReference type="InterPro" id="IPR007024">
    <property type="entry name" value="BLUF_domain"/>
</dbReference>
<dbReference type="SUPFAM" id="SSF54975">
    <property type="entry name" value="Acylphosphatase/BLUF domain-like"/>
    <property type="match status" value="1"/>
</dbReference>
<evidence type="ECO:0000259" key="1">
    <source>
        <dbReference type="PROSITE" id="PS50925"/>
    </source>
</evidence>
<name>A0A411E764_9FLAO</name>
<dbReference type="Pfam" id="PF04940">
    <property type="entry name" value="BLUF"/>
    <property type="match status" value="1"/>
</dbReference>
<dbReference type="EMBL" id="CP035544">
    <property type="protein sequence ID" value="QBA63529.1"/>
    <property type="molecule type" value="Genomic_DNA"/>
</dbReference>
<dbReference type="InterPro" id="IPR036046">
    <property type="entry name" value="Acylphosphatase-like_dom_sf"/>
</dbReference>
<feature type="domain" description="BLUF" evidence="1">
    <location>
        <begin position="5"/>
        <end position="96"/>
    </location>
</feature>
<dbReference type="RefSeq" id="WP_129602607.1">
    <property type="nucleotide sequence ID" value="NZ_CP035544.1"/>
</dbReference>
<dbReference type="KEGG" id="mur:EQY75_02565"/>
<dbReference type="AlphaFoldDB" id="A0A411E764"/>
<accession>A0A411E764</accession>
<dbReference type="SMART" id="SM01034">
    <property type="entry name" value="BLUF"/>
    <property type="match status" value="1"/>
</dbReference>
<dbReference type="OrthoDB" id="1122028at2"/>
<proteinExistence type="predicted"/>
<dbReference type="Gene3D" id="3.30.70.100">
    <property type="match status" value="1"/>
</dbReference>
<evidence type="ECO:0000313" key="3">
    <source>
        <dbReference type="Proteomes" id="UP000290889"/>
    </source>
</evidence>
<evidence type="ECO:0000313" key="2">
    <source>
        <dbReference type="EMBL" id="QBA63529.1"/>
    </source>
</evidence>
<keyword evidence="3" id="KW-1185">Reference proteome</keyword>
<dbReference type="GO" id="GO:0009882">
    <property type="term" value="F:blue light photoreceptor activity"/>
    <property type="evidence" value="ECO:0007669"/>
    <property type="project" value="InterPro"/>
</dbReference>
<dbReference type="Proteomes" id="UP000290889">
    <property type="component" value="Chromosome"/>
</dbReference>
<reference evidence="2 3" key="1">
    <citation type="submission" date="2019-01" db="EMBL/GenBank/DDBJ databases">
        <title>Muriicola soli sp. nov., isolated from soil.</title>
        <authorList>
            <person name="Kang H.J."/>
            <person name="Kim S.B."/>
        </authorList>
    </citation>
    <scope>NUCLEOTIDE SEQUENCE [LARGE SCALE GENOMIC DNA]</scope>
    <source>
        <strain evidence="2 3">MMS17-SY002</strain>
    </source>
</reference>